<reference evidence="1 2" key="1">
    <citation type="submission" date="2017-01" db="EMBL/GenBank/DDBJ databases">
        <title>First insights into the biology of 'candidatus Vampirococcus archaeovorus'.</title>
        <authorList>
            <person name="Kizina J."/>
            <person name="Jordan S."/>
            <person name="Stueber K."/>
            <person name="Reinhardt R."/>
            <person name="Harder J."/>
        </authorList>
    </citation>
    <scope>NUCLEOTIDE SEQUENCE [LARGE SCALE GENOMIC DNA]</scope>
    <source>
        <strain evidence="1 2">LiM</strain>
    </source>
</reference>
<protein>
    <submittedName>
        <fullName evidence="1">Uncharacterized protein</fullName>
    </submittedName>
</protein>
<dbReference type="EMBL" id="CP019384">
    <property type="protein sequence ID" value="QAT17257.1"/>
    <property type="molecule type" value="Genomic_DNA"/>
</dbReference>
<gene>
    <name evidence="1" type="ORF">BU251_05695</name>
</gene>
<dbReference type="AlphaFoldDB" id="A0A410P4X0"/>
<keyword evidence="2" id="KW-1185">Reference proteome</keyword>
<dbReference type="KEGG" id="vai:BU251_05695"/>
<proteinExistence type="predicted"/>
<accession>A0A410P4X0</accession>
<evidence type="ECO:0000313" key="2">
    <source>
        <dbReference type="Proteomes" id="UP000287243"/>
    </source>
</evidence>
<sequence>MEREKPGRNTVLPREGAPGKALPGGLIRAYDLASPPTAIGSLSHALIKKRLPFVFIQYIIEQFSKDIAT</sequence>
<name>A0A410P4X0_VELA1</name>
<organism evidence="1 2">
    <name type="scientific">Velamenicoccus archaeovorus</name>
    <dbReference type="NCBI Taxonomy" id="1930593"/>
    <lineage>
        <taxon>Bacteria</taxon>
        <taxon>Pseudomonadati</taxon>
        <taxon>Candidatus Omnitrophota</taxon>
        <taxon>Candidatus Velamenicoccus</taxon>
    </lineage>
</organism>
<evidence type="ECO:0000313" key="1">
    <source>
        <dbReference type="EMBL" id="QAT17257.1"/>
    </source>
</evidence>
<dbReference type="Proteomes" id="UP000287243">
    <property type="component" value="Chromosome"/>
</dbReference>